<dbReference type="Ensembl" id="ENSLAFT00000034440.1">
    <property type="protein sequence ID" value="ENSLAFP00000021579.1"/>
    <property type="gene ID" value="ENSLAFG00000027466.1"/>
</dbReference>
<accession>G3U171</accession>
<feature type="region of interest" description="Disordered" evidence="2">
    <location>
        <begin position="464"/>
        <end position="499"/>
    </location>
</feature>
<evidence type="ECO:0000256" key="2">
    <source>
        <dbReference type="SAM" id="MobiDB-lite"/>
    </source>
</evidence>
<reference evidence="3 4" key="1">
    <citation type="submission" date="2009-06" db="EMBL/GenBank/DDBJ databases">
        <title>The Genome Sequence of Loxodonta africana (African elephant).</title>
        <authorList>
            <person name="Di Palma F."/>
            <person name="Heiman D."/>
            <person name="Young S."/>
            <person name="Johnson J."/>
            <person name="Lander E.S."/>
            <person name="Lindblad-Toh K."/>
        </authorList>
    </citation>
    <scope>NUCLEOTIDE SEQUENCE [LARGE SCALE GENOMIC DNA]</scope>
    <source>
        <strain evidence="3 4">Isolate ISIS603380</strain>
    </source>
</reference>
<feature type="compositionally biased region" description="Basic and acidic residues" evidence="2">
    <location>
        <begin position="356"/>
        <end position="373"/>
    </location>
</feature>
<reference evidence="3" key="3">
    <citation type="submission" date="2025-09" db="UniProtKB">
        <authorList>
            <consortium name="Ensembl"/>
        </authorList>
    </citation>
    <scope>IDENTIFICATION</scope>
    <source>
        <strain evidence="3">Isolate ISIS603380</strain>
    </source>
</reference>
<dbReference type="Proteomes" id="UP000007646">
    <property type="component" value="Unassembled WGS sequence"/>
</dbReference>
<name>G3U171_LOXAF</name>
<evidence type="ECO:0000313" key="3">
    <source>
        <dbReference type="Ensembl" id="ENSLAFP00000021579.1"/>
    </source>
</evidence>
<comment type="similarity">
    <text evidence="1">Belongs to the SPATA31 family.</text>
</comment>
<dbReference type="GeneTree" id="ENSGT00940000165442"/>
<dbReference type="HOGENOM" id="CLU_448776_0_0_1"/>
<dbReference type="eggNOG" id="ENOG502SM6T">
    <property type="taxonomic scope" value="Eukaryota"/>
</dbReference>
<evidence type="ECO:0000313" key="4">
    <source>
        <dbReference type="Proteomes" id="UP000007646"/>
    </source>
</evidence>
<proteinExistence type="inferred from homology"/>
<dbReference type="OMA" id="FCCINCK"/>
<feature type="region of interest" description="Disordered" evidence="2">
    <location>
        <begin position="288"/>
        <end position="311"/>
    </location>
</feature>
<feature type="region of interest" description="Disordered" evidence="2">
    <location>
        <begin position="331"/>
        <end position="407"/>
    </location>
</feature>
<dbReference type="PANTHER" id="PTHR21859:SF15">
    <property type="entry name" value="PROTEIN SPATA31F1-RELATED"/>
    <property type="match status" value="1"/>
</dbReference>
<dbReference type="AlphaFoldDB" id="G3U171"/>
<protein>
    <submittedName>
        <fullName evidence="3">Uncharacterized protein</fullName>
    </submittedName>
</protein>
<sequence>MDSKCRHILQSTVVAHMFISRDCGIPGSTEGAQFPRILENKLLALQPPTDPEIYQKVMSSQTLPGAVVEHTKLSRSLPKGAMETLGANLQDKHLAFRSGLPALYYLAPSKTTGLPITSPSAIAGIMPEPVEITPEPLTEMISYEEHCISHGPGLQDDDTSADTAQEFLTKVQEEQTKEMVHLESQTDAAILKALKTPTFTKLNFHLRKKALEIYLGVPIKVRESRNQSVAVLENLPTQEALGRLNNQGKTSLQELPIPIDSPHAPEQQLLCLRKQLIVEVKAVQQRQKQASSTAGPHGSAHRVSKISQLSEDAPDAQELCARAEGRVNSRSLEEAWCPESQGSGKTKDSAQVPKLAVKEEYPRKPKPQVDPKEQNTGSGLCQPTEIRHPAEDQKPAGLSVNRKPRKPWQRCQSFDITVSCQQSPKYCPQFMLPKLPPGPPGGKDSEKNDLKDSETNLNVITEPARTPGTAQPVVPQASQGRSSLGPLIQRKPLQDKTSWNENPEECVRLAHAQKSPGLPKSGFRKKIKCIFCCINCKTNEKSMFSPEEKVTKTQKKGLKKSLPAKGPVGQAKTEKITEDLRGQSLPTEKEVSLAFSDNLQSPDNQLWHYSYHLHSGSVLGHLHSCWHHPREASAIQPGSPP</sequence>
<keyword evidence="4" id="KW-1185">Reference proteome</keyword>
<dbReference type="PANTHER" id="PTHR21859">
    <property type="entry name" value="ACROSOME-SPECIFIC PROTEIN"/>
    <property type="match status" value="1"/>
</dbReference>
<feature type="compositionally biased region" description="Basic and acidic residues" evidence="2">
    <location>
        <begin position="385"/>
        <end position="394"/>
    </location>
</feature>
<evidence type="ECO:0000256" key="1">
    <source>
        <dbReference type="ARBA" id="ARBA00035009"/>
    </source>
</evidence>
<dbReference type="InParanoid" id="G3U171"/>
<feature type="region of interest" description="Disordered" evidence="2">
    <location>
        <begin position="431"/>
        <end position="450"/>
    </location>
</feature>
<reference evidence="3" key="2">
    <citation type="submission" date="2025-08" db="UniProtKB">
        <authorList>
            <consortium name="Ensembl"/>
        </authorList>
    </citation>
    <scope>IDENTIFICATION</scope>
    <source>
        <strain evidence="3">Isolate ISIS603380</strain>
    </source>
</reference>
<organism evidence="3 4">
    <name type="scientific">Loxodonta africana</name>
    <name type="common">African elephant</name>
    <dbReference type="NCBI Taxonomy" id="9785"/>
    <lineage>
        <taxon>Eukaryota</taxon>
        <taxon>Metazoa</taxon>
        <taxon>Chordata</taxon>
        <taxon>Craniata</taxon>
        <taxon>Vertebrata</taxon>
        <taxon>Euteleostomi</taxon>
        <taxon>Mammalia</taxon>
        <taxon>Eutheria</taxon>
        <taxon>Afrotheria</taxon>
        <taxon>Proboscidea</taxon>
        <taxon>Elephantidae</taxon>
        <taxon>Loxodonta</taxon>
    </lineage>
</organism>